<comment type="caution">
    <text evidence="17">The sequence shown here is derived from an EMBL/GenBank/DDBJ whole genome shotgun (WGS) entry which is preliminary data.</text>
</comment>
<evidence type="ECO:0000256" key="12">
    <source>
        <dbReference type="HAMAP-Rule" id="MF_00176"/>
    </source>
</evidence>
<dbReference type="PRINTS" id="PR00981">
    <property type="entry name" value="TRNASYNTHSER"/>
</dbReference>
<comment type="function">
    <text evidence="12">Catalyzes the attachment of serine to tRNA(Ser). Is also able to aminoacylate tRNA(Sec) with serine, to form the misacylated tRNA L-seryl-tRNA(Sec), which will be further converted into selenocysteinyl-tRNA(Sec).</text>
</comment>
<feature type="binding site" evidence="12 14">
    <location>
        <begin position="278"/>
        <end position="280"/>
    </location>
    <ligand>
        <name>ATP</name>
        <dbReference type="ChEBI" id="CHEBI:30616"/>
    </ligand>
</feature>
<evidence type="ECO:0000256" key="10">
    <source>
        <dbReference type="ARBA" id="ARBA00047929"/>
    </source>
</evidence>
<dbReference type="CDD" id="cd00770">
    <property type="entry name" value="SerRS_core"/>
    <property type="match status" value="1"/>
</dbReference>
<name>A0A2M7UVG2_9BACT</name>
<dbReference type="InterPro" id="IPR010978">
    <property type="entry name" value="tRNA-bd_arm"/>
</dbReference>
<dbReference type="Gene3D" id="3.30.930.10">
    <property type="entry name" value="Bira Bifunctional Protein, Domain 2"/>
    <property type="match status" value="1"/>
</dbReference>
<evidence type="ECO:0000256" key="1">
    <source>
        <dbReference type="ARBA" id="ARBA00004496"/>
    </source>
</evidence>
<keyword evidence="15" id="KW-0175">Coiled coil</keyword>
<dbReference type="InterPro" id="IPR033729">
    <property type="entry name" value="SerRS_core"/>
</dbReference>
<accession>A0A2M7UVG2</accession>
<dbReference type="PIRSF" id="PIRSF001529">
    <property type="entry name" value="Ser-tRNA-synth_IIa"/>
    <property type="match status" value="1"/>
</dbReference>
<dbReference type="Pfam" id="PF00587">
    <property type="entry name" value="tRNA-synt_2b"/>
    <property type="match status" value="1"/>
</dbReference>
<evidence type="ECO:0000256" key="6">
    <source>
        <dbReference type="ARBA" id="ARBA00022741"/>
    </source>
</evidence>
<dbReference type="InterPro" id="IPR042103">
    <property type="entry name" value="SerRS_1_N_sf"/>
</dbReference>
<protein>
    <recommendedName>
        <fullName evidence="12">Serine--tRNA ligase</fullName>
        <ecNumber evidence="12">6.1.1.11</ecNumber>
    </recommendedName>
    <alternativeName>
        <fullName evidence="12">Seryl-tRNA synthetase</fullName>
        <shortName evidence="12">SerRS</shortName>
    </alternativeName>
    <alternativeName>
        <fullName evidence="12">Seryl-tRNA(Ser/Sec) synthetase</fullName>
    </alternativeName>
</protein>
<feature type="binding site" evidence="12 14">
    <location>
        <begin position="365"/>
        <end position="368"/>
    </location>
    <ligand>
        <name>ATP</name>
        <dbReference type="ChEBI" id="CHEBI:30616"/>
    </ligand>
</feature>
<feature type="binding site" evidence="12">
    <location>
        <position position="294"/>
    </location>
    <ligand>
        <name>ATP</name>
        <dbReference type="ChEBI" id="CHEBI:30616"/>
    </ligand>
</feature>
<evidence type="ECO:0000313" key="18">
    <source>
        <dbReference type="Proteomes" id="UP000230081"/>
    </source>
</evidence>
<feature type="binding site" evidence="13">
    <location>
        <position position="398"/>
    </location>
    <ligand>
        <name>L-serine</name>
        <dbReference type="ChEBI" id="CHEBI:33384"/>
    </ligand>
</feature>
<evidence type="ECO:0000256" key="8">
    <source>
        <dbReference type="ARBA" id="ARBA00022917"/>
    </source>
</evidence>
<comment type="similarity">
    <text evidence="3 12">Belongs to the class-II aminoacyl-tRNA synthetase family. Type-1 seryl-tRNA synthetase subfamily.</text>
</comment>
<evidence type="ECO:0000256" key="5">
    <source>
        <dbReference type="ARBA" id="ARBA00022598"/>
    </source>
</evidence>
<dbReference type="UniPathway" id="UPA00906">
    <property type="reaction ID" value="UER00895"/>
</dbReference>
<feature type="binding site" evidence="14">
    <location>
        <begin position="294"/>
        <end position="297"/>
    </location>
    <ligand>
        <name>ATP</name>
        <dbReference type="ChEBI" id="CHEBI:30616"/>
    </ligand>
</feature>
<reference evidence="18" key="1">
    <citation type="submission" date="2017-09" db="EMBL/GenBank/DDBJ databases">
        <title>Depth-based differentiation of microbial function through sediment-hosted aquifers and enrichment of novel symbionts in the deep terrestrial subsurface.</title>
        <authorList>
            <person name="Probst A.J."/>
            <person name="Ladd B."/>
            <person name="Jarett J.K."/>
            <person name="Geller-Mcgrath D.E."/>
            <person name="Sieber C.M.K."/>
            <person name="Emerson J.B."/>
            <person name="Anantharaman K."/>
            <person name="Thomas B.C."/>
            <person name="Malmstrom R."/>
            <person name="Stieglmeier M."/>
            <person name="Klingl A."/>
            <person name="Woyke T."/>
            <person name="Ryan C.M."/>
            <person name="Banfield J.F."/>
        </authorList>
    </citation>
    <scope>NUCLEOTIDE SEQUENCE [LARGE SCALE GENOMIC DNA]</scope>
</reference>
<dbReference type="SUPFAM" id="SSF55681">
    <property type="entry name" value="Class II aaRS and biotin synthetases"/>
    <property type="match status" value="1"/>
</dbReference>
<comment type="domain">
    <text evidence="12">Consists of two distinct domains, a catalytic core and a N-terminal extension that is involved in tRNA binding.</text>
</comment>
<proteinExistence type="inferred from homology"/>
<comment type="pathway">
    <text evidence="2 12">Aminoacyl-tRNA biosynthesis; selenocysteinyl-tRNA(Sec) biosynthesis; L-seryl-tRNA(Sec) from L-serine and tRNA(Sec): step 1/1.</text>
</comment>
<evidence type="ECO:0000256" key="2">
    <source>
        <dbReference type="ARBA" id="ARBA00005045"/>
    </source>
</evidence>
<dbReference type="Proteomes" id="UP000230081">
    <property type="component" value="Unassembled WGS sequence"/>
</dbReference>
<feature type="coiled-coil region" evidence="15">
    <location>
        <begin position="92"/>
        <end position="119"/>
    </location>
</feature>
<dbReference type="EC" id="6.1.1.11" evidence="12"/>
<evidence type="ECO:0000256" key="15">
    <source>
        <dbReference type="SAM" id="Coils"/>
    </source>
</evidence>
<evidence type="ECO:0000259" key="16">
    <source>
        <dbReference type="PROSITE" id="PS50862"/>
    </source>
</evidence>
<dbReference type="HAMAP" id="MF_00176">
    <property type="entry name" value="Ser_tRNA_synth_type1"/>
    <property type="match status" value="1"/>
</dbReference>
<dbReference type="EMBL" id="PFPA01000063">
    <property type="protein sequence ID" value="PIZ87974.1"/>
    <property type="molecule type" value="Genomic_DNA"/>
</dbReference>
<feature type="domain" description="Aminoacyl-transfer RNA synthetases class-II family profile" evidence="16">
    <location>
        <begin position="155"/>
        <end position="425"/>
    </location>
</feature>
<comment type="subcellular location">
    <subcellularLocation>
        <location evidence="1 12">Cytoplasm</location>
    </subcellularLocation>
</comment>
<comment type="subunit">
    <text evidence="12">Homodimer. The tRNA molecule binds across the dimer.</text>
</comment>
<dbReference type="InterPro" id="IPR006195">
    <property type="entry name" value="aa-tRNA-synth_II"/>
</dbReference>
<dbReference type="PANTHER" id="PTHR43697:SF1">
    <property type="entry name" value="SERINE--TRNA LIGASE"/>
    <property type="match status" value="1"/>
</dbReference>
<keyword evidence="8 12" id="KW-0648">Protein biosynthesis</keyword>
<dbReference type="GO" id="GO:0004828">
    <property type="term" value="F:serine-tRNA ligase activity"/>
    <property type="evidence" value="ECO:0007669"/>
    <property type="project" value="UniProtKB-UniRule"/>
</dbReference>
<feature type="binding site" evidence="12 13">
    <location>
        <position position="301"/>
    </location>
    <ligand>
        <name>L-serine</name>
        <dbReference type="ChEBI" id="CHEBI:33384"/>
    </ligand>
</feature>
<evidence type="ECO:0000256" key="7">
    <source>
        <dbReference type="ARBA" id="ARBA00022840"/>
    </source>
</evidence>
<dbReference type="GO" id="GO:0016260">
    <property type="term" value="P:selenocysteine biosynthetic process"/>
    <property type="evidence" value="ECO:0007669"/>
    <property type="project" value="UniProtKB-UniRule"/>
</dbReference>
<feature type="site" description="Important for serine binding" evidence="13">
    <location>
        <position position="400"/>
    </location>
</feature>
<dbReference type="GO" id="GO:0006434">
    <property type="term" value="P:seryl-tRNA aminoacylation"/>
    <property type="evidence" value="ECO:0007669"/>
    <property type="project" value="UniProtKB-UniRule"/>
</dbReference>
<dbReference type="NCBIfam" id="TIGR00414">
    <property type="entry name" value="serS"/>
    <property type="match status" value="1"/>
</dbReference>
<gene>
    <name evidence="12" type="primary">serS</name>
    <name evidence="17" type="ORF">COX91_02640</name>
</gene>
<feature type="binding site" evidence="13">
    <location>
        <position position="278"/>
    </location>
    <ligand>
        <name>L-serine</name>
        <dbReference type="ChEBI" id="CHEBI:33384"/>
    </ligand>
</feature>
<feature type="binding site" evidence="13">
    <location>
        <position position="247"/>
    </location>
    <ligand>
        <name>L-serine</name>
        <dbReference type="ChEBI" id="CHEBI:33384"/>
    </ligand>
</feature>
<evidence type="ECO:0000256" key="13">
    <source>
        <dbReference type="PIRSR" id="PIRSR001529-1"/>
    </source>
</evidence>
<dbReference type="InterPro" id="IPR015866">
    <property type="entry name" value="Ser-tRNA-synth_1_N"/>
</dbReference>
<keyword evidence="7 12" id="KW-0067">ATP-binding</keyword>
<feature type="binding site" evidence="12">
    <location>
        <position position="400"/>
    </location>
    <ligand>
        <name>L-serine</name>
        <dbReference type="ChEBI" id="CHEBI:33384"/>
    </ligand>
</feature>
<dbReference type="PROSITE" id="PS50862">
    <property type="entry name" value="AA_TRNA_LIGASE_II"/>
    <property type="match status" value="1"/>
</dbReference>
<evidence type="ECO:0000256" key="4">
    <source>
        <dbReference type="ARBA" id="ARBA00022490"/>
    </source>
</evidence>
<organism evidence="17 18">
    <name type="scientific">Candidatus Nealsonbacteria bacterium CG_4_10_14_0_2_um_filter_39_15</name>
    <dbReference type="NCBI Taxonomy" id="1974681"/>
    <lineage>
        <taxon>Bacteria</taxon>
        <taxon>Candidatus Nealsoniibacteriota</taxon>
    </lineage>
</organism>
<dbReference type="InterPro" id="IPR002317">
    <property type="entry name" value="Ser-tRNA-ligase_type_1"/>
</dbReference>
<dbReference type="GO" id="GO:0005737">
    <property type="term" value="C:cytoplasm"/>
    <property type="evidence" value="ECO:0007669"/>
    <property type="project" value="UniProtKB-SubCell"/>
</dbReference>
<dbReference type="Pfam" id="PF02403">
    <property type="entry name" value="Seryl_tRNA_N"/>
    <property type="match status" value="1"/>
</dbReference>
<dbReference type="PANTHER" id="PTHR43697">
    <property type="entry name" value="SERYL-TRNA SYNTHETASE"/>
    <property type="match status" value="1"/>
</dbReference>
<keyword evidence="5 12" id="KW-0436">Ligase</keyword>
<evidence type="ECO:0000256" key="3">
    <source>
        <dbReference type="ARBA" id="ARBA00010728"/>
    </source>
</evidence>
<evidence type="ECO:0000256" key="9">
    <source>
        <dbReference type="ARBA" id="ARBA00023146"/>
    </source>
</evidence>
<keyword evidence="6 12" id="KW-0547">Nucleotide-binding</keyword>
<feature type="binding site" evidence="12">
    <location>
        <begin position="247"/>
        <end position="249"/>
    </location>
    <ligand>
        <name>L-serine</name>
        <dbReference type="ChEBI" id="CHEBI:33384"/>
    </ligand>
</feature>
<evidence type="ECO:0000256" key="14">
    <source>
        <dbReference type="PIRSR" id="PIRSR001529-2"/>
    </source>
</evidence>
<sequence>MLDIKFIRQNPNKVKEGCRAKQAKVDIDELLEVDKKRLETLQALEDMRAQKNKASKKIGETKKEKSSKKTNLLLALRPLERARRNKKIILEMKELDSNSDRLTQTIKELDEKFNALMLQVPNLPQDDVPVGKDASSNVVLKEVGEKPKFDFKPKDYLELAERLNLIDIKRAAKVSGTRFGYLKGGAALLEFALIDLAFGTLTKDGFIPIVPPVMVKSEVARGMGYFEQADKEDAYYLPKDDLYLVGTSEQSIGVMHTNEVFEEKDLPKRYVGFSTCFRRESGSYGKDTKGIMRVHQFDKVEMFSFCHPEKSKEEHQFLLSMEEKLMQQLKIPYRVLQMCTAEIALPQAAKYDIEAWLPGQNQYRETHSTSTCTDFQARRLNIRYRNKSGKVNFVHTLNGTAFAIGRTLIAIIENYQQKDGSIKVPEALQKNLKFKTIS</sequence>
<dbReference type="InterPro" id="IPR002314">
    <property type="entry name" value="aa-tRNA-synt_IIb"/>
</dbReference>
<comment type="catalytic activity">
    <reaction evidence="10 12">
        <text>tRNA(Sec) + L-serine + ATP = L-seryl-tRNA(Sec) + AMP + diphosphate + H(+)</text>
        <dbReference type="Rhea" id="RHEA:42580"/>
        <dbReference type="Rhea" id="RHEA-COMP:9742"/>
        <dbReference type="Rhea" id="RHEA-COMP:10128"/>
        <dbReference type="ChEBI" id="CHEBI:15378"/>
        <dbReference type="ChEBI" id="CHEBI:30616"/>
        <dbReference type="ChEBI" id="CHEBI:33019"/>
        <dbReference type="ChEBI" id="CHEBI:33384"/>
        <dbReference type="ChEBI" id="CHEBI:78442"/>
        <dbReference type="ChEBI" id="CHEBI:78533"/>
        <dbReference type="ChEBI" id="CHEBI:456215"/>
        <dbReference type="EC" id="6.1.1.11"/>
    </reaction>
</comment>
<keyword evidence="9 12" id="KW-0030">Aminoacyl-tRNA synthetase</keyword>
<dbReference type="InterPro" id="IPR045864">
    <property type="entry name" value="aa-tRNA-synth_II/BPL/LPL"/>
</dbReference>
<keyword evidence="4 12" id="KW-0963">Cytoplasm</keyword>
<comment type="catalytic activity">
    <reaction evidence="11 12">
        <text>tRNA(Ser) + L-serine + ATP = L-seryl-tRNA(Ser) + AMP + diphosphate + H(+)</text>
        <dbReference type="Rhea" id="RHEA:12292"/>
        <dbReference type="Rhea" id="RHEA-COMP:9669"/>
        <dbReference type="Rhea" id="RHEA-COMP:9703"/>
        <dbReference type="ChEBI" id="CHEBI:15378"/>
        <dbReference type="ChEBI" id="CHEBI:30616"/>
        <dbReference type="ChEBI" id="CHEBI:33019"/>
        <dbReference type="ChEBI" id="CHEBI:33384"/>
        <dbReference type="ChEBI" id="CHEBI:78442"/>
        <dbReference type="ChEBI" id="CHEBI:78533"/>
        <dbReference type="ChEBI" id="CHEBI:456215"/>
        <dbReference type="EC" id="6.1.1.11"/>
    </reaction>
</comment>
<dbReference type="AlphaFoldDB" id="A0A2M7UVG2"/>
<evidence type="ECO:0000313" key="17">
    <source>
        <dbReference type="EMBL" id="PIZ87974.1"/>
    </source>
</evidence>
<dbReference type="GO" id="GO:0005524">
    <property type="term" value="F:ATP binding"/>
    <property type="evidence" value="ECO:0007669"/>
    <property type="project" value="UniProtKB-UniRule"/>
</dbReference>
<evidence type="ECO:0000256" key="11">
    <source>
        <dbReference type="ARBA" id="ARBA00048823"/>
    </source>
</evidence>
<dbReference type="SUPFAM" id="SSF46589">
    <property type="entry name" value="tRNA-binding arm"/>
    <property type="match status" value="1"/>
</dbReference>
<dbReference type="Gene3D" id="1.10.287.40">
    <property type="entry name" value="Serine-tRNA synthetase, tRNA binding domain"/>
    <property type="match status" value="1"/>
</dbReference>